<dbReference type="OrthoDB" id="2649545at2"/>
<name>A0A089LVJ7_9BACL</name>
<dbReference type="GO" id="GO:0016810">
    <property type="term" value="F:hydrolase activity, acting on carbon-nitrogen (but not peptide) bonds"/>
    <property type="evidence" value="ECO:0007669"/>
    <property type="project" value="InterPro"/>
</dbReference>
<dbReference type="InterPro" id="IPR002509">
    <property type="entry name" value="NODB_dom"/>
</dbReference>
<keyword evidence="3" id="KW-1185">Reference proteome</keyword>
<dbReference type="AlphaFoldDB" id="A0A089LVJ7"/>
<proteinExistence type="predicted"/>
<evidence type="ECO:0000259" key="1">
    <source>
        <dbReference type="PROSITE" id="PS51677"/>
    </source>
</evidence>
<accession>A0A089LVJ7</accession>
<dbReference type="RefSeq" id="WP_038697501.1">
    <property type="nucleotide sequence ID" value="NZ_CP009286.1"/>
</dbReference>
<evidence type="ECO:0000313" key="3">
    <source>
        <dbReference type="Proteomes" id="UP000029507"/>
    </source>
</evidence>
<dbReference type="PROSITE" id="PS51677">
    <property type="entry name" value="NODB"/>
    <property type="match status" value="1"/>
</dbReference>
<dbReference type="Gene3D" id="3.20.20.370">
    <property type="entry name" value="Glycoside hydrolase/deacetylase"/>
    <property type="match status" value="1"/>
</dbReference>
<dbReference type="InterPro" id="IPR011330">
    <property type="entry name" value="Glyco_hydro/deAcase_b/a-brl"/>
</dbReference>
<dbReference type="KEGG" id="pste:PSTEL_18985"/>
<dbReference type="PANTHER" id="PTHR10587">
    <property type="entry name" value="GLYCOSYL TRANSFERASE-RELATED"/>
    <property type="match status" value="1"/>
</dbReference>
<organism evidence="2 3">
    <name type="scientific">Paenibacillus stellifer</name>
    <dbReference type="NCBI Taxonomy" id="169760"/>
    <lineage>
        <taxon>Bacteria</taxon>
        <taxon>Bacillati</taxon>
        <taxon>Bacillota</taxon>
        <taxon>Bacilli</taxon>
        <taxon>Bacillales</taxon>
        <taxon>Paenibacillaceae</taxon>
        <taxon>Paenibacillus</taxon>
    </lineage>
</organism>
<dbReference type="Proteomes" id="UP000029507">
    <property type="component" value="Chromosome"/>
</dbReference>
<dbReference type="InterPro" id="IPR050248">
    <property type="entry name" value="Polysacc_deacetylase_ArnD"/>
</dbReference>
<dbReference type="SUPFAM" id="SSF88713">
    <property type="entry name" value="Glycoside hydrolase/deacetylase"/>
    <property type="match status" value="1"/>
</dbReference>
<reference evidence="2 3" key="1">
    <citation type="submission" date="2014-08" db="EMBL/GenBank/DDBJ databases">
        <title>Comparative genomics of the Paenibacillus odorifer group.</title>
        <authorList>
            <person name="den Bakker H.C."/>
            <person name="Tsai Y.-C."/>
            <person name="Martin N."/>
            <person name="Korlach J."/>
            <person name="Wiedmann M."/>
        </authorList>
    </citation>
    <scope>NUCLEOTIDE SEQUENCE [LARGE SCALE GENOMIC DNA]</scope>
    <source>
        <strain evidence="2 3">DSM 14472</strain>
    </source>
</reference>
<dbReference type="EMBL" id="CP009286">
    <property type="protein sequence ID" value="AIQ64887.1"/>
    <property type="molecule type" value="Genomic_DNA"/>
</dbReference>
<gene>
    <name evidence="2" type="ORF">PSTEL_18985</name>
</gene>
<dbReference type="STRING" id="169760.PSTEL_18985"/>
<protein>
    <submittedName>
        <fullName evidence="2">Polysaccharide deacetylase</fullName>
    </submittedName>
</protein>
<dbReference type="CDD" id="cd10917">
    <property type="entry name" value="CE4_NodB_like_6s_7s"/>
    <property type="match status" value="1"/>
</dbReference>
<evidence type="ECO:0000313" key="2">
    <source>
        <dbReference type="EMBL" id="AIQ64887.1"/>
    </source>
</evidence>
<dbReference type="GO" id="GO:0005975">
    <property type="term" value="P:carbohydrate metabolic process"/>
    <property type="evidence" value="ECO:0007669"/>
    <property type="project" value="InterPro"/>
</dbReference>
<feature type="domain" description="NodB homology" evidence="1">
    <location>
        <begin position="15"/>
        <end position="196"/>
    </location>
</feature>
<dbReference type="HOGENOM" id="CLU_021264_0_1_9"/>
<dbReference type="Pfam" id="PF01522">
    <property type="entry name" value="Polysacc_deac_1"/>
    <property type="match status" value="1"/>
</dbReference>
<sequence>MRAYSILDFVPVKERAVAFTFDDGPNPVHTLELLDIFAEVGGKATFFMIGEQIDESPETALKVFAKGHELANHSQTHPHLSELSPEAVRAELAETDRRIRALTAKPVRSFRPPYLEDNEEVLALAAEFGYRSIGAVNRGTRDWEMPGVDHILEQTREHVGPGSILLFHDGFNDRSQTIEAVRTLLRELAEDGYRFVTVSELLELAE</sequence>